<evidence type="ECO:0000313" key="1">
    <source>
        <dbReference type="EMBL" id="KFX08747.1"/>
    </source>
</evidence>
<dbReference type="EMBL" id="JQOH01000004">
    <property type="protein sequence ID" value="KGA28774.1"/>
    <property type="molecule type" value="Genomic_DNA"/>
</dbReference>
<keyword evidence="4" id="KW-1185">Reference proteome</keyword>
<dbReference type="EMBL" id="JQHP01000003">
    <property type="protein sequence ID" value="KFX08747.1"/>
    <property type="molecule type" value="Genomic_DNA"/>
</dbReference>
<evidence type="ECO:0000313" key="2">
    <source>
        <dbReference type="EMBL" id="KGA28774.1"/>
    </source>
</evidence>
<reference evidence="3 4" key="1">
    <citation type="submission" date="2014-08" db="EMBL/GenBank/DDBJ databases">
        <title>Genome sequences of NCPPB Pectobacterium isolates.</title>
        <authorList>
            <person name="Glover R.H."/>
            <person name="Sapp M."/>
            <person name="Elphinstone J."/>
        </authorList>
    </citation>
    <scope>NUCLEOTIDE SEQUENCE [LARGE SCALE GENOMIC DNA]</scope>
    <source>
        <strain evidence="1 3">NCPPB 3701</strain>
        <strain evidence="2 4">NCPPB3702</strain>
    </source>
</reference>
<gene>
    <name evidence="1" type="ORF">JV38_08470</name>
    <name evidence="2" type="ORF">KU73_12190</name>
</gene>
<proteinExistence type="predicted"/>
<accession>A0AAW3EJ76</accession>
<dbReference type="Proteomes" id="UP000029257">
    <property type="component" value="Unassembled WGS sequence"/>
</dbReference>
<dbReference type="Proteomes" id="UP000029436">
    <property type="component" value="Unassembled WGS sequence"/>
</dbReference>
<comment type="caution">
    <text evidence="1">The sequence shown here is derived from an EMBL/GenBank/DDBJ whole genome shotgun (WGS) entry which is preliminary data.</text>
</comment>
<protein>
    <submittedName>
        <fullName evidence="1">Uncharacterized protein</fullName>
    </submittedName>
</protein>
<evidence type="ECO:0000313" key="3">
    <source>
        <dbReference type="Proteomes" id="UP000029257"/>
    </source>
</evidence>
<evidence type="ECO:0000313" key="4">
    <source>
        <dbReference type="Proteomes" id="UP000029436"/>
    </source>
</evidence>
<name>A0AAW3EJ76_9GAMM</name>
<organism evidence="1 3">
    <name type="scientific">Pectobacterium wasabiae</name>
    <dbReference type="NCBI Taxonomy" id="55208"/>
    <lineage>
        <taxon>Bacteria</taxon>
        <taxon>Pseudomonadati</taxon>
        <taxon>Pseudomonadota</taxon>
        <taxon>Gammaproteobacteria</taxon>
        <taxon>Enterobacterales</taxon>
        <taxon>Pectobacteriaceae</taxon>
        <taxon>Pectobacterium</taxon>
    </lineage>
</organism>
<sequence>MYTMMNFHIVMYRYRIDYSTKIVPGSLFFIIKEYHSPFAWNDIPIKRKCNDIVKNATKPGYLTSNRICENNQSIVFFSL</sequence>
<dbReference type="AlphaFoldDB" id="A0AAW3EJ76"/>